<dbReference type="InterPro" id="IPR036047">
    <property type="entry name" value="F-box-like_dom_sf"/>
</dbReference>
<accession>W9VPY2</accession>
<feature type="compositionally biased region" description="Polar residues" evidence="1">
    <location>
        <begin position="29"/>
        <end position="44"/>
    </location>
</feature>
<keyword evidence="4" id="KW-1185">Reference proteome</keyword>
<dbReference type="AlphaFoldDB" id="W9VPY2"/>
<dbReference type="OrthoDB" id="5281164at2759"/>
<dbReference type="eggNOG" id="ENOG502STPT">
    <property type="taxonomic scope" value="Eukaryota"/>
</dbReference>
<evidence type="ECO:0000256" key="1">
    <source>
        <dbReference type="SAM" id="MobiDB-lite"/>
    </source>
</evidence>
<feature type="region of interest" description="Disordered" evidence="1">
    <location>
        <begin position="25"/>
        <end position="44"/>
    </location>
</feature>
<feature type="domain" description="F-box" evidence="2">
    <location>
        <begin position="50"/>
        <end position="96"/>
    </location>
</feature>
<organism evidence="3 4">
    <name type="scientific">Cladophialophora yegresii CBS 114405</name>
    <dbReference type="NCBI Taxonomy" id="1182544"/>
    <lineage>
        <taxon>Eukaryota</taxon>
        <taxon>Fungi</taxon>
        <taxon>Dikarya</taxon>
        <taxon>Ascomycota</taxon>
        <taxon>Pezizomycotina</taxon>
        <taxon>Eurotiomycetes</taxon>
        <taxon>Chaetothyriomycetidae</taxon>
        <taxon>Chaetothyriales</taxon>
        <taxon>Herpotrichiellaceae</taxon>
        <taxon>Cladophialophora</taxon>
    </lineage>
</organism>
<dbReference type="Proteomes" id="UP000019473">
    <property type="component" value="Unassembled WGS sequence"/>
</dbReference>
<comment type="caution">
    <text evidence="3">The sequence shown here is derived from an EMBL/GenBank/DDBJ whole genome shotgun (WGS) entry which is preliminary data.</text>
</comment>
<sequence length="255" mass="29554">MQVATDYRFLQQVLSSLSPAWFEKHNDEPSTPASSGDLDNSGGNVQNHARITLTSLPPELHHMIASHLTYPDLLSLKLTDKYFSHLVTPKLHVRTRVRWVQSRHAQCLPVPMSTKLSFISDAMFVANDEVKTILRRRRQHLECLDYDWDGDGHGQTAFKNPVIALEVDGSGAMQHVQVRRRIRPSWSKACLVTGAEVCPRVREMELAKKRYDRSFMGKVCSNGRKLAWCARVAWWWLEGWWQTYIESLRRRRRET</sequence>
<dbReference type="EMBL" id="AMGW01000005">
    <property type="protein sequence ID" value="EXJ57603.1"/>
    <property type="molecule type" value="Genomic_DNA"/>
</dbReference>
<reference evidence="3 4" key="1">
    <citation type="submission" date="2013-03" db="EMBL/GenBank/DDBJ databases">
        <title>The Genome Sequence of Cladophialophora yegresii CBS 114405.</title>
        <authorList>
            <consortium name="The Broad Institute Genomics Platform"/>
            <person name="Cuomo C."/>
            <person name="de Hoog S."/>
            <person name="Gorbushina A."/>
            <person name="Walker B."/>
            <person name="Young S.K."/>
            <person name="Zeng Q."/>
            <person name="Gargeya S."/>
            <person name="Fitzgerald M."/>
            <person name="Haas B."/>
            <person name="Abouelleil A."/>
            <person name="Allen A.W."/>
            <person name="Alvarado L."/>
            <person name="Arachchi H.M."/>
            <person name="Berlin A.M."/>
            <person name="Chapman S.B."/>
            <person name="Gainer-Dewar J."/>
            <person name="Goldberg J."/>
            <person name="Griggs A."/>
            <person name="Gujja S."/>
            <person name="Hansen M."/>
            <person name="Howarth C."/>
            <person name="Imamovic A."/>
            <person name="Ireland A."/>
            <person name="Larimer J."/>
            <person name="McCowan C."/>
            <person name="Murphy C."/>
            <person name="Pearson M."/>
            <person name="Poon T.W."/>
            <person name="Priest M."/>
            <person name="Roberts A."/>
            <person name="Saif S."/>
            <person name="Shea T."/>
            <person name="Sisk P."/>
            <person name="Sykes S."/>
            <person name="Wortman J."/>
            <person name="Nusbaum C."/>
            <person name="Birren B."/>
        </authorList>
    </citation>
    <scope>NUCLEOTIDE SEQUENCE [LARGE SCALE GENOMIC DNA]</scope>
    <source>
        <strain evidence="3 4">CBS 114405</strain>
    </source>
</reference>
<evidence type="ECO:0000313" key="4">
    <source>
        <dbReference type="Proteomes" id="UP000019473"/>
    </source>
</evidence>
<proteinExistence type="predicted"/>
<dbReference type="STRING" id="1182544.W9VPY2"/>
<protein>
    <recommendedName>
        <fullName evidence="2">F-box domain-containing protein</fullName>
    </recommendedName>
</protein>
<dbReference type="RefSeq" id="XP_007760137.1">
    <property type="nucleotide sequence ID" value="XM_007761947.1"/>
</dbReference>
<dbReference type="GeneID" id="19182522"/>
<evidence type="ECO:0000313" key="3">
    <source>
        <dbReference type="EMBL" id="EXJ57603.1"/>
    </source>
</evidence>
<dbReference type="InterPro" id="IPR001810">
    <property type="entry name" value="F-box_dom"/>
</dbReference>
<dbReference type="VEuPathDB" id="FungiDB:A1O7_07951"/>
<evidence type="ECO:0000259" key="2">
    <source>
        <dbReference type="PROSITE" id="PS50181"/>
    </source>
</evidence>
<dbReference type="HOGENOM" id="CLU_1106985_0_0_1"/>
<name>W9VPY2_9EURO</name>
<gene>
    <name evidence="3" type="ORF">A1O7_07951</name>
</gene>
<dbReference type="PROSITE" id="PS50181">
    <property type="entry name" value="FBOX"/>
    <property type="match status" value="1"/>
</dbReference>
<dbReference type="SUPFAM" id="SSF81383">
    <property type="entry name" value="F-box domain"/>
    <property type="match status" value="1"/>
</dbReference>